<dbReference type="PANTHER" id="PTHR31609">
    <property type="entry name" value="YDJC DEACETYLASE FAMILY MEMBER"/>
    <property type="match status" value="1"/>
</dbReference>
<keyword evidence="5" id="KW-0119">Carbohydrate metabolism</keyword>
<dbReference type="EMBL" id="CP101620">
    <property type="protein sequence ID" value="UTY40316.1"/>
    <property type="molecule type" value="Genomic_DNA"/>
</dbReference>
<evidence type="ECO:0000256" key="4">
    <source>
        <dbReference type="ARBA" id="ARBA00022842"/>
    </source>
</evidence>
<dbReference type="Gene3D" id="3.20.20.370">
    <property type="entry name" value="Glycoside hydrolase/deacetylase"/>
    <property type="match status" value="1"/>
</dbReference>
<proteinExistence type="predicted"/>
<comment type="cofactor">
    <cofactor evidence="1">
        <name>Mg(2+)</name>
        <dbReference type="ChEBI" id="CHEBI:18420"/>
    </cofactor>
</comment>
<dbReference type="InterPro" id="IPR006879">
    <property type="entry name" value="YdjC-like"/>
</dbReference>
<dbReference type="RefSeq" id="WP_290141739.1">
    <property type="nucleotide sequence ID" value="NZ_CP101620.1"/>
</dbReference>
<keyword evidence="7" id="KW-1185">Reference proteome</keyword>
<name>A0ABY5I4P2_9FIRM</name>
<dbReference type="PANTHER" id="PTHR31609:SF1">
    <property type="entry name" value="CARBOHYDRATE DEACETYLASE"/>
    <property type="match status" value="1"/>
</dbReference>
<accession>A0ABY5I4P2</accession>
<keyword evidence="4" id="KW-0460">Magnesium</keyword>
<dbReference type="SUPFAM" id="SSF88713">
    <property type="entry name" value="Glycoside hydrolase/deacetylase"/>
    <property type="match status" value="1"/>
</dbReference>
<evidence type="ECO:0000313" key="7">
    <source>
        <dbReference type="Proteomes" id="UP001060112"/>
    </source>
</evidence>
<dbReference type="InterPro" id="IPR011330">
    <property type="entry name" value="Glyco_hydro/deAcase_b/a-brl"/>
</dbReference>
<evidence type="ECO:0000256" key="5">
    <source>
        <dbReference type="ARBA" id="ARBA00023277"/>
    </source>
</evidence>
<organism evidence="6 7">
    <name type="scientific">Allocoprobacillus halotolerans</name>
    <dbReference type="NCBI Taxonomy" id="2944914"/>
    <lineage>
        <taxon>Bacteria</taxon>
        <taxon>Bacillati</taxon>
        <taxon>Bacillota</taxon>
        <taxon>Erysipelotrichia</taxon>
        <taxon>Erysipelotrichales</taxon>
        <taxon>Erysipelotrichaceae</taxon>
        <taxon>Allocoprobacillus</taxon>
    </lineage>
</organism>
<keyword evidence="3" id="KW-0378">Hydrolase</keyword>
<sequence>MKLLVQADDYGISKAVSLGIIHGIKNGMIRNTGLFANMEWTKECVEYIKPYLDQIDFGIDLNITTGKPLLPKEKIPSLVKENGEFFTSWEMRELQKHESTLFKIEVYAEFETQILKFIELVGKKPDYIHSHAFTNESILEVQRQLSKKYDIPFASDVWKKTFGCQVTEYRIPWYLKPANLENQMNSSLSSYILTHADDLLKNEYNLLVGHMGYVDRELVDLSSYHLYRLNDLEGACNPEVLEWIHKNNVQLIRYKDII</sequence>
<evidence type="ECO:0000256" key="1">
    <source>
        <dbReference type="ARBA" id="ARBA00001946"/>
    </source>
</evidence>
<keyword evidence="2" id="KW-0479">Metal-binding</keyword>
<evidence type="ECO:0000313" key="6">
    <source>
        <dbReference type="EMBL" id="UTY40316.1"/>
    </source>
</evidence>
<dbReference type="Pfam" id="PF04794">
    <property type="entry name" value="YdjC"/>
    <property type="match status" value="1"/>
</dbReference>
<reference evidence="6" key="1">
    <citation type="submission" date="2022-07" db="EMBL/GenBank/DDBJ databases">
        <title>Faecal culturing of patients with breast cancer.</title>
        <authorList>
            <person name="Teng N.M.Y."/>
            <person name="Kiu R."/>
            <person name="Evans R."/>
            <person name="Baker D.J."/>
            <person name="Zenner C."/>
            <person name="Robinson S.D."/>
            <person name="Hall L.J."/>
        </authorList>
    </citation>
    <scope>NUCLEOTIDE SEQUENCE</scope>
    <source>
        <strain evidence="6">LH1062</strain>
    </source>
</reference>
<evidence type="ECO:0000256" key="2">
    <source>
        <dbReference type="ARBA" id="ARBA00022723"/>
    </source>
</evidence>
<gene>
    <name evidence="6" type="ORF">NMU03_05900</name>
</gene>
<evidence type="ECO:0000256" key="3">
    <source>
        <dbReference type="ARBA" id="ARBA00022801"/>
    </source>
</evidence>
<protein>
    <submittedName>
        <fullName evidence="6">ChbG/HpnK family deacetylase</fullName>
    </submittedName>
</protein>
<dbReference type="Proteomes" id="UP001060112">
    <property type="component" value="Chromosome"/>
</dbReference>